<dbReference type="AlphaFoldDB" id="A0AAN8KQW1"/>
<proteinExistence type="predicted"/>
<dbReference type="Proteomes" id="UP001356427">
    <property type="component" value="Unassembled WGS sequence"/>
</dbReference>
<keyword evidence="2" id="KW-0472">Membrane</keyword>
<evidence type="ECO:0000313" key="4">
    <source>
        <dbReference type="Proteomes" id="UP001356427"/>
    </source>
</evidence>
<comment type="caution">
    <text evidence="3">The sequence shown here is derived from an EMBL/GenBank/DDBJ whole genome shotgun (WGS) entry which is preliminary data.</text>
</comment>
<organism evidence="3 4">
    <name type="scientific">Coregonus suidteri</name>
    <dbReference type="NCBI Taxonomy" id="861788"/>
    <lineage>
        <taxon>Eukaryota</taxon>
        <taxon>Metazoa</taxon>
        <taxon>Chordata</taxon>
        <taxon>Craniata</taxon>
        <taxon>Vertebrata</taxon>
        <taxon>Euteleostomi</taxon>
        <taxon>Actinopterygii</taxon>
        <taxon>Neopterygii</taxon>
        <taxon>Teleostei</taxon>
        <taxon>Protacanthopterygii</taxon>
        <taxon>Salmoniformes</taxon>
        <taxon>Salmonidae</taxon>
        <taxon>Coregoninae</taxon>
        <taxon>Coregonus</taxon>
    </lineage>
</organism>
<dbReference type="EMBL" id="JAGTTL010000036">
    <property type="protein sequence ID" value="KAK6293819.1"/>
    <property type="molecule type" value="Genomic_DNA"/>
</dbReference>
<feature type="transmembrane region" description="Helical" evidence="2">
    <location>
        <begin position="56"/>
        <end position="76"/>
    </location>
</feature>
<gene>
    <name evidence="3" type="ORF">J4Q44_G00361450</name>
</gene>
<name>A0AAN8KQW1_9TELE</name>
<feature type="region of interest" description="Disordered" evidence="1">
    <location>
        <begin position="1"/>
        <end position="44"/>
    </location>
</feature>
<keyword evidence="4" id="KW-1185">Reference proteome</keyword>
<reference evidence="3 4" key="1">
    <citation type="submission" date="2021-04" db="EMBL/GenBank/DDBJ databases">
        <authorList>
            <person name="De Guttry C."/>
            <person name="Zahm M."/>
            <person name="Klopp C."/>
            <person name="Cabau C."/>
            <person name="Louis A."/>
            <person name="Berthelot C."/>
            <person name="Parey E."/>
            <person name="Roest Crollius H."/>
            <person name="Montfort J."/>
            <person name="Robinson-Rechavi M."/>
            <person name="Bucao C."/>
            <person name="Bouchez O."/>
            <person name="Gislard M."/>
            <person name="Lluch J."/>
            <person name="Milhes M."/>
            <person name="Lampietro C."/>
            <person name="Lopez Roques C."/>
            <person name="Donnadieu C."/>
            <person name="Braasch I."/>
            <person name="Desvignes T."/>
            <person name="Postlethwait J."/>
            <person name="Bobe J."/>
            <person name="Wedekind C."/>
            <person name="Guiguen Y."/>
        </authorList>
    </citation>
    <scope>NUCLEOTIDE SEQUENCE [LARGE SCALE GENOMIC DNA]</scope>
    <source>
        <strain evidence="3">Cs_M1</strain>
        <tissue evidence="3">Blood</tissue>
    </source>
</reference>
<accession>A0AAN8KQW1</accession>
<keyword evidence="2" id="KW-0812">Transmembrane</keyword>
<feature type="compositionally biased region" description="Low complexity" evidence="1">
    <location>
        <begin position="12"/>
        <end position="24"/>
    </location>
</feature>
<protein>
    <submittedName>
        <fullName evidence="3">Uncharacterized protein</fullName>
    </submittedName>
</protein>
<feature type="compositionally biased region" description="Polar residues" evidence="1">
    <location>
        <begin position="28"/>
        <end position="38"/>
    </location>
</feature>
<evidence type="ECO:0000313" key="3">
    <source>
        <dbReference type="EMBL" id="KAK6293819.1"/>
    </source>
</evidence>
<sequence length="129" mass="13735">MSGLKMENTDCNPSSNNQQPSASPTAEPVQTDNTSQGAEGNMEDVHQRSIDVKVLLIPWGMLVVVTAGVLVAWKMWRKHSPSTIMPQPGSSGMEPVFGEAYGTNGLSVTLEPFTISPTGESTESDNVVS</sequence>
<keyword evidence="2" id="KW-1133">Transmembrane helix</keyword>
<evidence type="ECO:0000256" key="2">
    <source>
        <dbReference type="SAM" id="Phobius"/>
    </source>
</evidence>
<evidence type="ECO:0000256" key="1">
    <source>
        <dbReference type="SAM" id="MobiDB-lite"/>
    </source>
</evidence>